<keyword evidence="2" id="KW-0472">Membrane</keyword>
<evidence type="ECO:0000256" key="1">
    <source>
        <dbReference type="SAM" id="MobiDB-lite"/>
    </source>
</evidence>
<evidence type="ECO:0000313" key="4">
    <source>
        <dbReference type="Proteomes" id="UP001448858"/>
    </source>
</evidence>
<gene>
    <name evidence="3" type="ORF">AAE021_17045</name>
</gene>
<feature type="region of interest" description="Disordered" evidence="1">
    <location>
        <begin position="115"/>
        <end position="134"/>
    </location>
</feature>
<feature type="transmembrane region" description="Helical" evidence="2">
    <location>
        <begin position="268"/>
        <end position="290"/>
    </location>
</feature>
<sequence length="334" mass="33429">MELAHFGALAVLALVDSTSFGTLLIPVWLLLAPGRLRPGRILLFLTTVAVFYFAAGLAILFGAGFVVENYGTFFESRGFSVLLLGAGIALLAWSFQLEAKAKREKAARVPAQMPTLADQPGANGSGADFPGRAGSVPNGVGSVPNIAGSVPGGVGSVPKGVGSVPGGVGSVPKGAGSVPGPDSGIQHGVSGDGPAAAGTAAGTLPSGRLARWRYRAVGSDSQSGGAAALVGLALAAATLELATMLPYLGAIGLISTADLAWPLPGVVLAAYCTLMIAPALVLLAARLTAARRVDPVLKKLDGFLSRTSTNTLSWVTGILGVVLVINTAGHVFSG</sequence>
<feature type="transmembrane region" description="Helical" evidence="2">
    <location>
        <begin position="6"/>
        <end position="30"/>
    </location>
</feature>
<feature type="region of interest" description="Disordered" evidence="1">
    <location>
        <begin position="165"/>
        <end position="202"/>
    </location>
</feature>
<reference evidence="3 4" key="1">
    <citation type="submission" date="2024-04" db="EMBL/GenBank/DDBJ databases">
        <title>Arthrobacter sp. from Plains bison fecal sample.</title>
        <authorList>
            <person name="Ruzzini A."/>
        </authorList>
    </citation>
    <scope>NUCLEOTIDE SEQUENCE [LARGE SCALE GENOMIC DNA]</scope>
    <source>
        <strain evidence="3 4">EINP1</strain>
    </source>
</reference>
<evidence type="ECO:0000256" key="2">
    <source>
        <dbReference type="SAM" id="Phobius"/>
    </source>
</evidence>
<dbReference type="EMBL" id="CP151657">
    <property type="protein sequence ID" value="WZP15828.1"/>
    <property type="molecule type" value="Genomic_DNA"/>
</dbReference>
<protein>
    <submittedName>
        <fullName evidence="3">GAP family protein</fullName>
    </submittedName>
</protein>
<feature type="transmembrane region" description="Helical" evidence="2">
    <location>
        <begin position="42"/>
        <end position="66"/>
    </location>
</feature>
<feature type="transmembrane region" description="Helical" evidence="2">
    <location>
        <begin position="311"/>
        <end position="332"/>
    </location>
</feature>
<feature type="transmembrane region" description="Helical" evidence="2">
    <location>
        <begin position="78"/>
        <end position="95"/>
    </location>
</feature>
<dbReference type="RefSeq" id="WP_342023480.1">
    <property type="nucleotide sequence ID" value="NZ_CP151657.1"/>
</dbReference>
<keyword evidence="2" id="KW-1133">Transmembrane helix</keyword>
<dbReference type="Pfam" id="PF11139">
    <property type="entry name" value="SfLAP"/>
    <property type="match status" value="2"/>
</dbReference>
<evidence type="ECO:0000313" key="3">
    <source>
        <dbReference type="EMBL" id="WZP15828.1"/>
    </source>
</evidence>
<dbReference type="InterPro" id="IPR021315">
    <property type="entry name" value="Gap/Sap"/>
</dbReference>
<accession>A0ABZ2ZX99</accession>
<name>A0ABZ2ZX99_9MICC</name>
<feature type="transmembrane region" description="Helical" evidence="2">
    <location>
        <begin position="225"/>
        <end position="248"/>
    </location>
</feature>
<organism evidence="3 4">
    <name type="scientific">Arthrobacter citreus</name>
    <dbReference type="NCBI Taxonomy" id="1670"/>
    <lineage>
        <taxon>Bacteria</taxon>
        <taxon>Bacillati</taxon>
        <taxon>Actinomycetota</taxon>
        <taxon>Actinomycetes</taxon>
        <taxon>Micrococcales</taxon>
        <taxon>Micrococcaceae</taxon>
        <taxon>Arthrobacter</taxon>
    </lineage>
</organism>
<proteinExistence type="predicted"/>
<keyword evidence="2" id="KW-0812">Transmembrane</keyword>
<feature type="compositionally biased region" description="Low complexity" evidence="1">
    <location>
        <begin position="170"/>
        <end position="181"/>
    </location>
</feature>
<feature type="compositionally biased region" description="Low complexity" evidence="1">
    <location>
        <begin position="192"/>
        <end position="202"/>
    </location>
</feature>
<keyword evidence="4" id="KW-1185">Reference proteome</keyword>
<dbReference type="Proteomes" id="UP001448858">
    <property type="component" value="Chromosome"/>
</dbReference>